<accession>A0A498KI14</accession>
<name>A0A498KI14_MALDO</name>
<evidence type="ECO:0000313" key="3">
    <source>
        <dbReference type="Proteomes" id="UP000290289"/>
    </source>
</evidence>
<proteinExistence type="predicted"/>
<dbReference type="Proteomes" id="UP000290289">
    <property type="component" value="Chromosome 2"/>
</dbReference>
<keyword evidence="3" id="KW-1185">Reference proteome</keyword>
<gene>
    <name evidence="2" type="ORF">DVH24_025947</name>
</gene>
<organism evidence="2 3">
    <name type="scientific">Malus domestica</name>
    <name type="common">Apple</name>
    <name type="synonym">Pyrus malus</name>
    <dbReference type="NCBI Taxonomy" id="3750"/>
    <lineage>
        <taxon>Eukaryota</taxon>
        <taxon>Viridiplantae</taxon>
        <taxon>Streptophyta</taxon>
        <taxon>Embryophyta</taxon>
        <taxon>Tracheophyta</taxon>
        <taxon>Spermatophyta</taxon>
        <taxon>Magnoliopsida</taxon>
        <taxon>eudicotyledons</taxon>
        <taxon>Gunneridae</taxon>
        <taxon>Pentapetalae</taxon>
        <taxon>rosids</taxon>
        <taxon>fabids</taxon>
        <taxon>Rosales</taxon>
        <taxon>Rosaceae</taxon>
        <taxon>Amygdaloideae</taxon>
        <taxon>Maleae</taxon>
        <taxon>Malus</taxon>
    </lineage>
</organism>
<sequence length="90" mass="10014">MLADVDNGDDDSWSSGMKTLVGEDGACTHNSVELLRHQGIDFERIQDFEVDLIRFTKLMMSSSRLVCNDAEGGGGGKRRMEHGKDEHDGW</sequence>
<dbReference type="EMBL" id="RDQH01000328">
    <property type="protein sequence ID" value="RXI06811.1"/>
    <property type="molecule type" value="Genomic_DNA"/>
</dbReference>
<feature type="region of interest" description="Disordered" evidence="1">
    <location>
        <begin position="69"/>
        <end position="90"/>
    </location>
</feature>
<evidence type="ECO:0000256" key="1">
    <source>
        <dbReference type="SAM" id="MobiDB-lite"/>
    </source>
</evidence>
<protein>
    <submittedName>
        <fullName evidence="2">Uncharacterized protein</fullName>
    </submittedName>
</protein>
<reference evidence="2 3" key="1">
    <citation type="submission" date="2018-10" db="EMBL/GenBank/DDBJ databases">
        <title>A high-quality apple genome assembly.</title>
        <authorList>
            <person name="Hu J."/>
        </authorList>
    </citation>
    <scope>NUCLEOTIDE SEQUENCE [LARGE SCALE GENOMIC DNA]</scope>
    <source>
        <strain evidence="3">cv. HFTH1</strain>
        <tissue evidence="2">Young leaf</tissue>
    </source>
</reference>
<comment type="caution">
    <text evidence="2">The sequence shown here is derived from an EMBL/GenBank/DDBJ whole genome shotgun (WGS) entry which is preliminary data.</text>
</comment>
<dbReference type="AlphaFoldDB" id="A0A498KI14"/>
<evidence type="ECO:0000313" key="2">
    <source>
        <dbReference type="EMBL" id="RXI06811.1"/>
    </source>
</evidence>